<dbReference type="OrthoDB" id="3239945at2"/>
<dbReference type="GO" id="GO:0016747">
    <property type="term" value="F:acyltransferase activity, transferring groups other than amino-acyl groups"/>
    <property type="evidence" value="ECO:0007669"/>
    <property type="project" value="InterPro"/>
</dbReference>
<dbReference type="EMBL" id="AVPJ01000001">
    <property type="protein sequence ID" value="KGN34812.1"/>
    <property type="molecule type" value="Genomic_DNA"/>
</dbReference>
<evidence type="ECO:0000313" key="2">
    <source>
        <dbReference type="EMBL" id="KGN34812.1"/>
    </source>
</evidence>
<feature type="domain" description="N-acetyltransferase" evidence="1">
    <location>
        <begin position="43"/>
        <end position="201"/>
    </location>
</feature>
<dbReference type="CDD" id="cd04301">
    <property type="entry name" value="NAT_SF"/>
    <property type="match status" value="1"/>
</dbReference>
<dbReference type="InterPro" id="IPR000182">
    <property type="entry name" value="GNAT_dom"/>
</dbReference>
<dbReference type="InterPro" id="IPR016181">
    <property type="entry name" value="Acyl_CoA_acyltransferase"/>
</dbReference>
<dbReference type="eggNOG" id="COG1247">
    <property type="taxonomic scope" value="Bacteria"/>
</dbReference>
<proteinExistence type="predicted"/>
<gene>
    <name evidence="2" type="ORF">N802_01810</name>
</gene>
<reference evidence="2 3" key="1">
    <citation type="submission" date="2013-08" db="EMBL/GenBank/DDBJ databases">
        <title>The genome sequence of Knoellia sinensis.</title>
        <authorList>
            <person name="Zhu W."/>
            <person name="Wang G."/>
        </authorList>
    </citation>
    <scope>NUCLEOTIDE SEQUENCE [LARGE SCALE GENOMIC DNA]</scope>
    <source>
        <strain evidence="2 3">KCTC 19936</strain>
    </source>
</reference>
<keyword evidence="3" id="KW-1185">Reference proteome</keyword>
<dbReference type="AlphaFoldDB" id="A0A0A0JFG5"/>
<dbReference type="SUPFAM" id="SSF55729">
    <property type="entry name" value="Acyl-CoA N-acyltransferases (Nat)"/>
    <property type="match status" value="1"/>
</dbReference>
<dbReference type="PROSITE" id="PS51186">
    <property type="entry name" value="GNAT"/>
    <property type="match status" value="1"/>
</dbReference>
<organism evidence="2 3">
    <name type="scientific">Knoellia sinensis KCTC 19936</name>
    <dbReference type="NCBI Taxonomy" id="1385520"/>
    <lineage>
        <taxon>Bacteria</taxon>
        <taxon>Bacillati</taxon>
        <taxon>Actinomycetota</taxon>
        <taxon>Actinomycetes</taxon>
        <taxon>Micrococcales</taxon>
        <taxon>Intrasporangiaceae</taxon>
        <taxon>Knoellia</taxon>
    </lineage>
</organism>
<dbReference type="Gene3D" id="3.40.630.30">
    <property type="match status" value="1"/>
</dbReference>
<dbReference type="STRING" id="1385520.N802_01810"/>
<sequence length="201" mass="21961">MSDDSVRVVPANTVAFDELQRVFGSLGDAHRCQCQWFKLAPRESLERVGVEELTARLEEQARCGHPRAQSTAGLVAFLGDEPAGWVAVEPRTAYIGMVRTGKVPWDGREEDREDQTVWAVTCFVTRVGHRKQGVSRALLAAAVDHARGQGASAVEGYPMASAQGALTGELFVGLESVFSDEGFAVVNRPTKRRVVMRLDFS</sequence>
<comment type="caution">
    <text evidence="2">The sequence shown here is derived from an EMBL/GenBank/DDBJ whole genome shotgun (WGS) entry which is preliminary data.</text>
</comment>
<dbReference type="Pfam" id="PF00583">
    <property type="entry name" value="Acetyltransf_1"/>
    <property type="match status" value="1"/>
</dbReference>
<keyword evidence="2" id="KW-0808">Transferase</keyword>
<accession>A0A0A0JFG5</accession>
<evidence type="ECO:0000313" key="3">
    <source>
        <dbReference type="Proteomes" id="UP000030002"/>
    </source>
</evidence>
<dbReference type="RefSeq" id="WP_035911245.1">
    <property type="nucleotide sequence ID" value="NZ_AVPJ01000001.1"/>
</dbReference>
<dbReference type="Proteomes" id="UP000030002">
    <property type="component" value="Unassembled WGS sequence"/>
</dbReference>
<evidence type="ECO:0000259" key="1">
    <source>
        <dbReference type="PROSITE" id="PS51186"/>
    </source>
</evidence>
<name>A0A0A0JFG5_9MICO</name>
<protein>
    <submittedName>
        <fullName evidence="2">N-acetyltransferase GCN5</fullName>
    </submittedName>
</protein>